<dbReference type="InterPro" id="IPR002048">
    <property type="entry name" value="EF_hand_dom"/>
</dbReference>
<reference evidence="4 6" key="1">
    <citation type="submission" date="2015-02" db="EMBL/GenBank/DDBJ databases">
        <authorList>
            <person name="Chooi Y.-H."/>
        </authorList>
    </citation>
    <scope>NUCLEOTIDE SEQUENCE [LARGE SCALE GENOMIC DNA]</scope>
    <source>
        <strain evidence="4">E3</strain>
    </source>
</reference>
<organism evidence="4 6">
    <name type="scientific">Plasmodiophora brassicae</name>
    <name type="common">Clubroot disease agent</name>
    <dbReference type="NCBI Taxonomy" id="37360"/>
    <lineage>
        <taxon>Eukaryota</taxon>
        <taxon>Sar</taxon>
        <taxon>Rhizaria</taxon>
        <taxon>Endomyxa</taxon>
        <taxon>Phytomyxea</taxon>
        <taxon>Plasmodiophorida</taxon>
        <taxon>Plasmodiophoridae</taxon>
        <taxon>Plasmodiophora</taxon>
    </lineage>
</organism>
<protein>
    <recommendedName>
        <fullName evidence="3">EF-hand domain-containing protein</fullName>
    </recommendedName>
</protein>
<keyword evidence="6" id="KW-1185">Reference proteome</keyword>
<dbReference type="OrthoDB" id="26525at2759"/>
<dbReference type="EMBL" id="CDSF01000081">
    <property type="protein sequence ID" value="CEO97981.1"/>
    <property type="molecule type" value="Genomic_DNA"/>
</dbReference>
<dbReference type="AlphaFoldDB" id="A0A0G4IS85"/>
<evidence type="ECO:0000313" key="4">
    <source>
        <dbReference type="EMBL" id="CEO97981.1"/>
    </source>
</evidence>
<dbReference type="PROSITE" id="PS50222">
    <property type="entry name" value="EF_HAND_2"/>
    <property type="match status" value="1"/>
</dbReference>
<dbReference type="PROSITE" id="PS00018">
    <property type="entry name" value="EF_HAND_1"/>
    <property type="match status" value="1"/>
</dbReference>
<feature type="compositionally biased region" description="Low complexity" evidence="2">
    <location>
        <begin position="24"/>
        <end position="34"/>
    </location>
</feature>
<sequence>MSVWPMRKPTRAASRLHVVSRLRVSTSSSSSSSRRPSRAAQDAEFEKRDFAIDNQITKRAFERFDSDGDGRISKGDLRRVLQRVTFCQGRKQLSAREIALLMEQMRDRVLDSVSYDDFEILGTVPYPNEFDNAFRVRLSLVTRAKEVLDHLVQFMAQRGGDALAPIDGNDPEEQFHL</sequence>
<dbReference type="InterPro" id="IPR018247">
    <property type="entry name" value="EF_Hand_1_Ca_BS"/>
</dbReference>
<feature type="region of interest" description="Disordered" evidence="2">
    <location>
        <begin position="24"/>
        <end position="43"/>
    </location>
</feature>
<dbReference type="InterPro" id="IPR011992">
    <property type="entry name" value="EF-hand-dom_pair"/>
</dbReference>
<feature type="domain" description="EF-hand" evidence="3">
    <location>
        <begin position="52"/>
        <end position="87"/>
    </location>
</feature>
<dbReference type="Proteomes" id="UP000039324">
    <property type="component" value="Unassembled WGS sequence"/>
</dbReference>
<dbReference type="GO" id="GO:0005509">
    <property type="term" value="F:calcium ion binding"/>
    <property type="evidence" value="ECO:0007669"/>
    <property type="project" value="InterPro"/>
</dbReference>
<dbReference type="SUPFAM" id="SSF47473">
    <property type="entry name" value="EF-hand"/>
    <property type="match status" value="1"/>
</dbReference>
<keyword evidence="1" id="KW-0106">Calcium</keyword>
<evidence type="ECO:0000256" key="1">
    <source>
        <dbReference type="ARBA" id="ARBA00022837"/>
    </source>
</evidence>
<dbReference type="Pfam" id="PF13499">
    <property type="entry name" value="EF-hand_7"/>
    <property type="match status" value="1"/>
</dbReference>
<proteinExistence type="predicted"/>
<evidence type="ECO:0000313" key="6">
    <source>
        <dbReference type="Proteomes" id="UP000039324"/>
    </source>
</evidence>
<dbReference type="Gene3D" id="1.10.238.10">
    <property type="entry name" value="EF-hand"/>
    <property type="match status" value="1"/>
</dbReference>
<dbReference type="Proteomes" id="UP000290189">
    <property type="component" value="Unassembled WGS sequence"/>
</dbReference>
<keyword evidence="5" id="KW-0496">Mitochondrion</keyword>
<evidence type="ECO:0000256" key="2">
    <source>
        <dbReference type="SAM" id="MobiDB-lite"/>
    </source>
</evidence>
<dbReference type="SMART" id="SM00054">
    <property type="entry name" value="EFh"/>
    <property type="match status" value="1"/>
</dbReference>
<gene>
    <name evidence="4" type="ORF">PBRA_006095</name>
    <name evidence="5" type="ORF">PLBR_LOCUS5410</name>
</gene>
<geneLocation type="mitochondrion" evidence="5"/>
<evidence type="ECO:0000313" key="7">
    <source>
        <dbReference type="Proteomes" id="UP000290189"/>
    </source>
</evidence>
<name>A0A0G4IS85_PLABS</name>
<evidence type="ECO:0000259" key="3">
    <source>
        <dbReference type="PROSITE" id="PS50222"/>
    </source>
</evidence>
<reference evidence="5 7" key="2">
    <citation type="submission" date="2018-03" db="EMBL/GenBank/DDBJ databases">
        <authorList>
            <person name="Fogelqvist J."/>
        </authorList>
    </citation>
    <scope>NUCLEOTIDE SEQUENCE [LARGE SCALE GENOMIC DNA]</scope>
</reference>
<accession>A0A0G4IS85</accession>
<dbReference type="EMBL" id="OVEO01000009">
    <property type="protein sequence ID" value="SPQ98195.1"/>
    <property type="molecule type" value="Genomic_DNA"/>
</dbReference>
<evidence type="ECO:0000313" key="5">
    <source>
        <dbReference type="EMBL" id="SPQ98195.1"/>
    </source>
</evidence>